<dbReference type="GO" id="GO:0005576">
    <property type="term" value="C:extracellular region"/>
    <property type="evidence" value="ECO:0007669"/>
    <property type="project" value="UniProtKB-SubCell"/>
</dbReference>
<reference evidence="5 6" key="1">
    <citation type="journal article" date="2017" name="Curr. Biol.">
        <title>The Evolution of Venom by Co-option of Single-Copy Genes.</title>
        <authorList>
            <person name="Martinson E.O."/>
            <person name="Mrinalini"/>
            <person name="Kelkar Y.D."/>
            <person name="Chang C.H."/>
            <person name="Werren J.H."/>
        </authorList>
    </citation>
    <scope>NUCLEOTIDE SEQUENCE [LARGE SCALE GENOMIC DNA]</scope>
    <source>
        <strain evidence="5 6">Alberta</strain>
        <tissue evidence="5">Whole body</tissue>
    </source>
</reference>
<comment type="subcellular location">
    <subcellularLocation>
        <location evidence="1">Secreted</location>
    </subcellularLocation>
</comment>
<name>A0A232F3I4_9HYME</name>
<evidence type="ECO:0000256" key="1">
    <source>
        <dbReference type="ARBA" id="ARBA00004613"/>
    </source>
</evidence>
<keyword evidence="2" id="KW-0964">Secreted</keyword>
<dbReference type="InterPro" id="IPR000187">
    <property type="entry name" value="CRF"/>
</dbReference>
<accession>A0A232F3I4</accession>
<proteinExistence type="predicted"/>
<dbReference type="GO" id="GO:0005179">
    <property type="term" value="F:hormone activity"/>
    <property type="evidence" value="ECO:0007669"/>
    <property type="project" value="UniProtKB-KW"/>
</dbReference>
<gene>
    <name evidence="5" type="ORF">TSAR_014615</name>
</gene>
<dbReference type="OrthoDB" id="6418774at2759"/>
<evidence type="ECO:0000259" key="4">
    <source>
        <dbReference type="Pfam" id="PF00473"/>
    </source>
</evidence>
<organism evidence="5 6">
    <name type="scientific">Trichomalopsis sarcophagae</name>
    <dbReference type="NCBI Taxonomy" id="543379"/>
    <lineage>
        <taxon>Eukaryota</taxon>
        <taxon>Metazoa</taxon>
        <taxon>Ecdysozoa</taxon>
        <taxon>Arthropoda</taxon>
        <taxon>Hexapoda</taxon>
        <taxon>Insecta</taxon>
        <taxon>Pterygota</taxon>
        <taxon>Neoptera</taxon>
        <taxon>Endopterygota</taxon>
        <taxon>Hymenoptera</taxon>
        <taxon>Apocrita</taxon>
        <taxon>Proctotrupomorpha</taxon>
        <taxon>Chalcidoidea</taxon>
        <taxon>Pteromalidae</taxon>
        <taxon>Pteromalinae</taxon>
        <taxon>Trichomalopsis</taxon>
    </lineage>
</organism>
<feature type="domain" description="Corticotropin-releasing factor" evidence="4">
    <location>
        <begin position="150"/>
        <end position="178"/>
    </location>
</feature>
<dbReference type="EMBL" id="NNAY01001097">
    <property type="protein sequence ID" value="OXU25142.1"/>
    <property type="molecule type" value="Genomic_DNA"/>
</dbReference>
<evidence type="ECO:0000313" key="6">
    <source>
        <dbReference type="Proteomes" id="UP000215335"/>
    </source>
</evidence>
<evidence type="ECO:0000256" key="2">
    <source>
        <dbReference type="ARBA" id="ARBA00022525"/>
    </source>
</evidence>
<keyword evidence="3" id="KW-0372">Hormone</keyword>
<feature type="non-terminal residue" evidence="5">
    <location>
        <position position="1"/>
    </location>
</feature>
<evidence type="ECO:0000256" key="3">
    <source>
        <dbReference type="ARBA" id="ARBA00022702"/>
    </source>
</evidence>
<dbReference type="Pfam" id="PF00473">
    <property type="entry name" value="CRF"/>
    <property type="match status" value="1"/>
</dbReference>
<keyword evidence="6" id="KW-1185">Reference proteome</keyword>
<dbReference type="Proteomes" id="UP000215335">
    <property type="component" value="Unassembled WGS sequence"/>
</dbReference>
<comment type="caution">
    <text evidence="5">The sequence shown here is derived from an EMBL/GenBank/DDBJ whole genome shotgun (WGS) entry which is preliminary data.</text>
</comment>
<sequence>RINGKKGTNNQLERSAREDVAFECSALRKLHNVNRGARHVMSLVSLLATTTLITLATSTPMILADDVAAAGPFGGAGLRAKIPVDHDHFLLIMLLNRRDFGVKSKPPLDETGGEYITSLDSDTSSSGGGGGFDTGGIAVSDLTRGKRIGSLSVVNSVDVLRERVLLELARRKAMENQQHLGENQYFFKSVGKRSGGFSYRDHRIARKKRLQYQLMNRQQEPERLLAQ</sequence>
<dbReference type="AlphaFoldDB" id="A0A232F3I4"/>
<protein>
    <recommendedName>
        <fullName evidence="4">Corticotropin-releasing factor domain-containing protein</fullName>
    </recommendedName>
</protein>
<evidence type="ECO:0000313" key="5">
    <source>
        <dbReference type="EMBL" id="OXU25142.1"/>
    </source>
</evidence>